<dbReference type="CDD" id="cd05233">
    <property type="entry name" value="SDR_c"/>
    <property type="match status" value="1"/>
</dbReference>
<dbReference type="PRINTS" id="PR00080">
    <property type="entry name" value="SDRFAMILY"/>
</dbReference>
<organism evidence="5 6">
    <name type="scientific">Nocardioides eburneiflavus</name>
    <dbReference type="NCBI Taxonomy" id="2518372"/>
    <lineage>
        <taxon>Bacteria</taxon>
        <taxon>Bacillati</taxon>
        <taxon>Actinomycetota</taxon>
        <taxon>Actinomycetes</taxon>
        <taxon>Propionibacteriales</taxon>
        <taxon>Nocardioidaceae</taxon>
        <taxon>Nocardioides</taxon>
    </lineage>
</organism>
<dbReference type="InterPro" id="IPR036291">
    <property type="entry name" value="NAD(P)-bd_dom_sf"/>
</dbReference>
<evidence type="ECO:0000313" key="5">
    <source>
        <dbReference type="EMBL" id="TGN65115.1"/>
    </source>
</evidence>
<dbReference type="Proteomes" id="UP000297496">
    <property type="component" value="Unassembled WGS sequence"/>
</dbReference>
<dbReference type="Gene3D" id="3.40.50.720">
    <property type="entry name" value="NAD(P)-binding Rossmann-like Domain"/>
    <property type="match status" value="1"/>
</dbReference>
<dbReference type="AlphaFoldDB" id="A0A4Z1CFS7"/>
<dbReference type="PANTHER" id="PTHR44196">
    <property type="entry name" value="DEHYDROGENASE/REDUCTASE SDR FAMILY MEMBER 7B"/>
    <property type="match status" value="1"/>
</dbReference>
<gene>
    <name evidence="5" type="ORF">EXE59_14965</name>
</gene>
<dbReference type="GO" id="GO:0016491">
    <property type="term" value="F:oxidoreductase activity"/>
    <property type="evidence" value="ECO:0007669"/>
    <property type="project" value="UniProtKB-KW"/>
</dbReference>
<keyword evidence="2" id="KW-0560">Oxidoreductase</keyword>
<dbReference type="RefSeq" id="WP_135839618.1">
    <property type="nucleotide sequence ID" value="NZ_SRRO01000001.1"/>
</dbReference>
<comment type="similarity">
    <text evidence="1 3">Belongs to the short-chain dehydrogenases/reductases (SDR) family.</text>
</comment>
<evidence type="ECO:0000313" key="6">
    <source>
        <dbReference type="Proteomes" id="UP000297496"/>
    </source>
</evidence>
<dbReference type="Pfam" id="PF00106">
    <property type="entry name" value="adh_short"/>
    <property type="match status" value="1"/>
</dbReference>
<dbReference type="InterPro" id="IPR020904">
    <property type="entry name" value="Sc_DH/Rdtase_CS"/>
</dbReference>
<evidence type="ECO:0000256" key="2">
    <source>
        <dbReference type="ARBA" id="ARBA00023002"/>
    </source>
</evidence>
<evidence type="ECO:0000256" key="3">
    <source>
        <dbReference type="RuleBase" id="RU000363"/>
    </source>
</evidence>
<reference evidence="5 6" key="1">
    <citation type="submission" date="2019-04" db="EMBL/GenBank/DDBJ databases">
        <title>Three New Species of Nocardioides, Nocardioides euryhalodurans sp. nov., Nocardioides seonyuensis sp. nov. and Nocardioides eburneoflavus sp. nov. Isolated from Soil.</title>
        <authorList>
            <person name="Roh S.G."/>
            <person name="Lee C."/>
            <person name="Kim M.-K."/>
            <person name="Kim S.B."/>
        </authorList>
    </citation>
    <scope>NUCLEOTIDE SEQUENCE [LARGE SCALE GENOMIC DNA]</scope>
    <source>
        <strain evidence="5 6">MMS17-SY213</strain>
    </source>
</reference>
<evidence type="ECO:0000256" key="4">
    <source>
        <dbReference type="SAM" id="MobiDB-lite"/>
    </source>
</evidence>
<dbReference type="PROSITE" id="PS00061">
    <property type="entry name" value="ADH_SHORT"/>
    <property type="match status" value="1"/>
</dbReference>
<dbReference type="InterPro" id="IPR002347">
    <property type="entry name" value="SDR_fam"/>
</dbReference>
<dbReference type="SUPFAM" id="SSF51735">
    <property type="entry name" value="NAD(P)-binding Rossmann-fold domains"/>
    <property type="match status" value="1"/>
</dbReference>
<sequence length="304" mass="31610">METLVGRTAFVTGGASGIGLGIAKALAQNGVAVTITGTKPERLDAAAAEIALLGARARTACFDITDRDAFEAAADDAEAEFGKVDILCNNAGRGFLGSIVESTPSQWEWALASNVMGIVNGLHTFVPRMRRRDGEKHIMATSSAGGLFAASVGGIYTTTKMAVVGMMEALRAEVAADSIGVSVFCPHFVRTNIREHALHAPGFVGEPIAEAEPEPATGMDPLEAGAYVVDGIRNNRLYILSHPEIASVLEERHNGIMAALSEATPEASRVEAEAPTLSFDVYSEPARGGASAPDPSVSLSTVTG</sequence>
<keyword evidence="6" id="KW-1185">Reference proteome</keyword>
<comment type="caution">
    <text evidence="5">The sequence shown here is derived from an EMBL/GenBank/DDBJ whole genome shotgun (WGS) entry which is preliminary data.</text>
</comment>
<proteinExistence type="inferred from homology"/>
<dbReference type="OrthoDB" id="4690547at2"/>
<dbReference type="EMBL" id="SRRO01000001">
    <property type="protein sequence ID" value="TGN65115.1"/>
    <property type="molecule type" value="Genomic_DNA"/>
</dbReference>
<dbReference type="PRINTS" id="PR00081">
    <property type="entry name" value="GDHRDH"/>
</dbReference>
<dbReference type="PANTHER" id="PTHR44196:SF1">
    <property type="entry name" value="DEHYDROGENASE_REDUCTASE SDR FAMILY MEMBER 7B"/>
    <property type="match status" value="1"/>
</dbReference>
<name>A0A4Z1CFS7_9ACTN</name>
<protein>
    <submittedName>
        <fullName evidence="5">SDR family NAD(P)-dependent oxidoreductase</fullName>
    </submittedName>
</protein>
<accession>A0A4Z1CFS7</accession>
<feature type="region of interest" description="Disordered" evidence="4">
    <location>
        <begin position="283"/>
        <end position="304"/>
    </location>
</feature>
<dbReference type="GO" id="GO:0016020">
    <property type="term" value="C:membrane"/>
    <property type="evidence" value="ECO:0007669"/>
    <property type="project" value="TreeGrafter"/>
</dbReference>
<evidence type="ECO:0000256" key="1">
    <source>
        <dbReference type="ARBA" id="ARBA00006484"/>
    </source>
</evidence>